<organism evidence="8 9">
    <name type="scientific">Capillimicrobium parvum</name>
    <dbReference type="NCBI Taxonomy" id="2884022"/>
    <lineage>
        <taxon>Bacteria</taxon>
        <taxon>Bacillati</taxon>
        <taxon>Actinomycetota</taxon>
        <taxon>Thermoleophilia</taxon>
        <taxon>Solirubrobacterales</taxon>
        <taxon>Capillimicrobiaceae</taxon>
        <taxon>Capillimicrobium</taxon>
    </lineage>
</organism>
<evidence type="ECO:0000259" key="6">
    <source>
        <dbReference type="PROSITE" id="PS51898"/>
    </source>
</evidence>
<dbReference type="PROSITE" id="PS51898">
    <property type="entry name" value="TYR_RECOMBINASE"/>
    <property type="match status" value="1"/>
</dbReference>
<dbReference type="AlphaFoldDB" id="A0A9E6XVT6"/>
<dbReference type="Gene3D" id="1.10.443.10">
    <property type="entry name" value="Intergrase catalytic core"/>
    <property type="match status" value="1"/>
</dbReference>
<dbReference type="CDD" id="cd01189">
    <property type="entry name" value="INT_ICEBs1_C_like"/>
    <property type="match status" value="1"/>
</dbReference>
<name>A0A9E6XVT6_9ACTN</name>
<dbReference type="PANTHER" id="PTHR30349:SF64">
    <property type="entry name" value="PROPHAGE INTEGRASE INTD-RELATED"/>
    <property type="match status" value="1"/>
</dbReference>
<dbReference type="GO" id="GO:0006310">
    <property type="term" value="P:DNA recombination"/>
    <property type="evidence" value="ECO:0007669"/>
    <property type="project" value="UniProtKB-KW"/>
</dbReference>
<evidence type="ECO:0000256" key="2">
    <source>
        <dbReference type="ARBA" id="ARBA00022908"/>
    </source>
</evidence>
<evidence type="ECO:0000313" key="9">
    <source>
        <dbReference type="Proteomes" id="UP001162834"/>
    </source>
</evidence>
<dbReference type="InterPro" id="IPR044068">
    <property type="entry name" value="CB"/>
</dbReference>
<accession>A0A9E6XVT6</accession>
<dbReference type="InterPro" id="IPR011010">
    <property type="entry name" value="DNA_brk_join_enz"/>
</dbReference>
<reference evidence="8" key="1">
    <citation type="journal article" date="2022" name="Int. J. Syst. Evol. Microbiol.">
        <title>Pseudomonas aegrilactucae sp. nov. and Pseudomonas morbosilactucae sp. nov., pathogens causing bacterial rot of lettuce in Japan.</title>
        <authorList>
            <person name="Sawada H."/>
            <person name="Fujikawa T."/>
            <person name="Satou M."/>
        </authorList>
    </citation>
    <scope>NUCLEOTIDE SEQUENCE</scope>
    <source>
        <strain evidence="8">0166_1</strain>
    </source>
</reference>
<dbReference type="InterPro" id="IPR002104">
    <property type="entry name" value="Integrase_catalytic"/>
</dbReference>
<proteinExistence type="inferred from homology"/>
<dbReference type="InterPro" id="IPR010998">
    <property type="entry name" value="Integrase_recombinase_N"/>
</dbReference>
<dbReference type="GO" id="GO:0015074">
    <property type="term" value="P:DNA integration"/>
    <property type="evidence" value="ECO:0007669"/>
    <property type="project" value="UniProtKB-KW"/>
</dbReference>
<dbReference type="Proteomes" id="UP001162834">
    <property type="component" value="Chromosome"/>
</dbReference>
<dbReference type="InterPro" id="IPR004107">
    <property type="entry name" value="Integrase_SAM-like_N"/>
</dbReference>
<dbReference type="Pfam" id="PF00589">
    <property type="entry name" value="Phage_integrase"/>
    <property type="match status" value="1"/>
</dbReference>
<dbReference type="InterPro" id="IPR050090">
    <property type="entry name" value="Tyrosine_recombinase_XerCD"/>
</dbReference>
<keyword evidence="9" id="KW-1185">Reference proteome</keyword>
<protein>
    <submittedName>
        <fullName evidence="8">Tyrosine recombinase XerC</fullName>
    </submittedName>
</protein>
<evidence type="ECO:0000256" key="4">
    <source>
        <dbReference type="ARBA" id="ARBA00023172"/>
    </source>
</evidence>
<dbReference type="KEGG" id="sbae:DSM104329_01084"/>
<evidence type="ECO:0000256" key="5">
    <source>
        <dbReference type="PROSITE-ProRule" id="PRU01248"/>
    </source>
</evidence>
<evidence type="ECO:0000259" key="7">
    <source>
        <dbReference type="PROSITE" id="PS51900"/>
    </source>
</evidence>
<comment type="similarity">
    <text evidence="1">Belongs to the 'phage' integrase family.</text>
</comment>
<evidence type="ECO:0000256" key="1">
    <source>
        <dbReference type="ARBA" id="ARBA00008857"/>
    </source>
</evidence>
<dbReference type="PANTHER" id="PTHR30349">
    <property type="entry name" value="PHAGE INTEGRASE-RELATED"/>
    <property type="match status" value="1"/>
</dbReference>
<dbReference type="PROSITE" id="PS51900">
    <property type="entry name" value="CB"/>
    <property type="match status" value="1"/>
</dbReference>
<feature type="domain" description="Tyr recombinase" evidence="6">
    <location>
        <begin position="177"/>
        <end position="368"/>
    </location>
</feature>
<dbReference type="Pfam" id="PF02899">
    <property type="entry name" value="Phage_int_SAM_1"/>
    <property type="match status" value="1"/>
</dbReference>
<dbReference type="EMBL" id="CP087164">
    <property type="protein sequence ID" value="UGS34702.1"/>
    <property type="molecule type" value="Genomic_DNA"/>
</dbReference>
<dbReference type="SUPFAM" id="SSF56349">
    <property type="entry name" value="DNA breaking-rejoining enzymes"/>
    <property type="match status" value="1"/>
</dbReference>
<keyword evidence="4" id="KW-0233">DNA recombination</keyword>
<feature type="domain" description="Core-binding (CB)" evidence="7">
    <location>
        <begin position="70"/>
        <end position="154"/>
    </location>
</feature>
<keyword evidence="3 5" id="KW-0238">DNA-binding</keyword>
<dbReference type="Gene3D" id="1.10.150.130">
    <property type="match status" value="1"/>
</dbReference>
<evidence type="ECO:0000256" key="3">
    <source>
        <dbReference type="ARBA" id="ARBA00023125"/>
    </source>
</evidence>
<gene>
    <name evidence="8" type="primary">xerC_1</name>
    <name evidence="8" type="ORF">DSM104329_01084</name>
</gene>
<sequence>MSRRPYGTGSLFQRGCNWYGQWRVDGRLVKRKVGPVRTAGTSDGLTRVQAERRLRQLTQATKVAASHERLSIAVAAEAYLTHLDEVLGRKPTTLQDYRSILRRHVIPFYGDVKLDRLNAAQVAGYLASRRRAGLAPKTVVNHANFLHGLFGFAVRRGWMPSNPVEALDKPRAPDRGGEVRFLSADQLDRLISHVRATKFAEVDRAILVTAAQSGLRQGELLALRWRDVDLEARVLRVRESFTRGRFSSPKSRHSTRAVPVSARVALALSRLAQVSAFTAPEDLVFAHPELGSVLDSSALRKRFTAALKAAGLPHMRFHDLRHTYGTAMAAAGTPMRMLQEWMGHESYQTTLIYAAYAPDASHGLKFVERAFGRSADSGEEL</sequence>
<dbReference type="InterPro" id="IPR013762">
    <property type="entry name" value="Integrase-like_cat_sf"/>
</dbReference>
<evidence type="ECO:0000313" key="8">
    <source>
        <dbReference type="EMBL" id="UGS34702.1"/>
    </source>
</evidence>
<keyword evidence="2" id="KW-0229">DNA integration</keyword>
<dbReference type="GO" id="GO:0003677">
    <property type="term" value="F:DNA binding"/>
    <property type="evidence" value="ECO:0007669"/>
    <property type="project" value="UniProtKB-UniRule"/>
</dbReference>